<organism evidence="2 3">
    <name type="scientific">Glycine soja</name>
    <name type="common">Wild soybean</name>
    <dbReference type="NCBI Taxonomy" id="3848"/>
    <lineage>
        <taxon>Eukaryota</taxon>
        <taxon>Viridiplantae</taxon>
        <taxon>Streptophyta</taxon>
        <taxon>Embryophyta</taxon>
        <taxon>Tracheophyta</taxon>
        <taxon>Spermatophyta</taxon>
        <taxon>Magnoliopsida</taxon>
        <taxon>eudicotyledons</taxon>
        <taxon>Gunneridae</taxon>
        <taxon>Pentapetalae</taxon>
        <taxon>rosids</taxon>
        <taxon>fabids</taxon>
        <taxon>Fabales</taxon>
        <taxon>Fabaceae</taxon>
        <taxon>Papilionoideae</taxon>
        <taxon>50 kb inversion clade</taxon>
        <taxon>NPAAA clade</taxon>
        <taxon>indigoferoid/millettioid clade</taxon>
        <taxon>Phaseoleae</taxon>
        <taxon>Glycine</taxon>
        <taxon>Glycine subgen. Soja</taxon>
    </lineage>
</organism>
<name>A0A445JY08_GLYSO</name>
<accession>A0A445JY08</accession>
<comment type="caution">
    <text evidence="2">The sequence shown here is derived from an EMBL/GenBank/DDBJ whole genome shotgun (WGS) entry which is preliminary data.</text>
</comment>
<proteinExistence type="predicted"/>
<evidence type="ECO:0000313" key="2">
    <source>
        <dbReference type="EMBL" id="RZC03380.1"/>
    </source>
</evidence>
<feature type="region of interest" description="Disordered" evidence="1">
    <location>
        <begin position="55"/>
        <end position="75"/>
    </location>
</feature>
<sequence>MTSSSPSTTFDPSSPTLIRSSPLSPISTHISSTSRVCSSCHSTPLSRTQCLEECEHRQPSTRSTRTNHHLVDDNF</sequence>
<feature type="compositionally biased region" description="Low complexity" evidence="1">
    <location>
        <begin position="1"/>
        <end position="16"/>
    </location>
</feature>
<protein>
    <submittedName>
        <fullName evidence="2">Uncharacterized protein</fullName>
    </submittedName>
</protein>
<evidence type="ECO:0000256" key="1">
    <source>
        <dbReference type="SAM" id="MobiDB-lite"/>
    </source>
</evidence>
<feature type="region of interest" description="Disordered" evidence="1">
    <location>
        <begin position="1"/>
        <end position="26"/>
    </location>
</feature>
<reference evidence="2 3" key="1">
    <citation type="submission" date="2018-09" db="EMBL/GenBank/DDBJ databases">
        <title>A high-quality reference genome of wild soybean provides a powerful tool to mine soybean genomes.</title>
        <authorList>
            <person name="Xie M."/>
            <person name="Chung C.Y.L."/>
            <person name="Li M.-W."/>
            <person name="Wong F.-L."/>
            <person name="Chan T.-F."/>
            <person name="Lam H.-M."/>
        </authorList>
    </citation>
    <scope>NUCLEOTIDE SEQUENCE [LARGE SCALE GENOMIC DNA]</scope>
    <source>
        <strain evidence="3">cv. W05</strain>
        <tissue evidence="2">Hypocotyl of etiolated seedlings</tissue>
    </source>
</reference>
<dbReference type="AlphaFoldDB" id="A0A445JY08"/>
<dbReference type="Proteomes" id="UP000289340">
    <property type="component" value="Chromosome 7"/>
</dbReference>
<evidence type="ECO:0000313" key="3">
    <source>
        <dbReference type="Proteomes" id="UP000289340"/>
    </source>
</evidence>
<gene>
    <name evidence="2" type="ORF">D0Y65_018167</name>
</gene>
<keyword evidence="3" id="KW-1185">Reference proteome</keyword>
<dbReference type="EMBL" id="QZWG01000007">
    <property type="protein sequence ID" value="RZC03380.1"/>
    <property type="molecule type" value="Genomic_DNA"/>
</dbReference>
<feature type="compositionally biased region" description="Polar residues" evidence="1">
    <location>
        <begin position="17"/>
        <end position="26"/>
    </location>
</feature>